<organism evidence="2">
    <name type="scientific">Marseillevirus LCMAC101</name>
    <dbReference type="NCBI Taxonomy" id="2506602"/>
    <lineage>
        <taxon>Viruses</taxon>
        <taxon>Varidnaviria</taxon>
        <taxon>Bamfordvirae</taxon>
        <taxon>Nucleocytoviricota</taxon>
        <taxon>Megaviricetes</taxon>
        <taxon>Pimascovirales</taxon>
        <taxon>Pimascovirales incertae sedis</taxon>
        <taxon>Marseilleviridae</taxon>
    </lineage>
</organism>
<evidence type="ECO:0000256" key="1">
    <source>
        <dbReference type="SAM" id="MobiDB-lite"/>
    </source>
</evidence>
<name>A0A481YSA9_9VIRU</name>
<sequence length="364" mass="41069">MLSQESKPTPLGPKNPNFTPPEVRKKSQTGSGCRTSEGSKKRIVEKKINTIDILDDWDPKHGSSGFASDIQFIHRSLMDLATGIEKIGTVNNKLNVMSDQQKTLADQQFAFNDKLKTVGDQQVAFNDKLRDVIEQQVAFNDKLRDVIEQQFDIIDKLMAMDKRLLGIRNCQERIEKTITDTVSNQLETVCDRLTVVENRIGGLEESQTTLGGNMTTTQDTLSAEYIRINTNIRRMEESLKKDIEDAKIKSSEDNDEFTPFLQSVTDIDKLQKMEERLKKEIEDAVVELSTTFETEAEVCRNIYITEMMNQIIAIKGKGSSVRYVGKREDHSNSLSRLSSILPSFGEESSIKKPPGVTVTPKENV</sequence>
<dbReference type="EMBL" id="MK500328">
    <property type="protein sequence ID" value="QBK85840.1"/>
    <property type="molecule type" value="Genomic_DNA"/>
</dbReference>
<feature type="region of interest" description="Disordered" evidence="1">
    <location>
        <begin position="1"/>
        <end position="41"/>
    </location>
</feature>
<proteinExistence type="predicted"/>
<accession>A0A481YSA9</accession>
<protein>
    <submittedName>
        <fullName evidence="2">Uncharacterized protein</fullName>
    </submittedName>
</protein>
<gene>
    <name evidence="2" type="ORF">LCMAC101_04350</name>
</gene>
<dbReference type="Gene3D" id="1.10.287.2610">
    <property type="match status" value="1"/>
</dbReference>
<feature type="region of interest" description="Disordered" evidence="1">
    <location>
        <begin position="345"/>
        <end position="364"/>
    </location>
</feature>
<evidence type="ECO:0000313" key="2">
    <source>
        <dbReference type="EMBL" id="QBK85840.1"/>
    </source>
</evidence>
<reference evidence="2" key="1">
    <citation type="journal article" date="2019" name="MBio">
        <title>Virus Genomes from Deep Sea Sediments Expand the Ocean Megavirome and Support Independent Origins of Viral Gigantism.</title>
        <authorList>
            <person name="Backstrom D."/>
            <person name="Yutin N."/>
            <person name="Jorgensen S.L."/>
            <person name="Dharamshi J."/>
            <person name="Homa F."/>
            <person name="Zaremba-Niedwiedzka K."/>
            <person name="Spang A."/>
            <person name="Wolf Y.I."/>
            <person name="Koonin E.V."/>
            <person name="Ettema T.J."/>
        </authorList>
    </citation>
    <scope>NUCLEOTIDE SEQUENCE</scope>
</reference>